<accession>A0A1F7XA05</accession>
<evidence type="ECO:0000313" key="3">
    <source>
        <dbReference type="Proteomes" id="UP000177053"/>
    </source>
</evidence>
<dbReference type="Proteomes" id="UP000177053">
    <property type="component" value="Unassembled WGS sequence"/>
</dbReference>
<comment type="caution">
    <text evidence="2">The sequence shown here is derived from an EMBL/GenBank/DDBJ whole genome shotgun (WGS) entry which is preliminary data.</text>
</comment>
<reference evidence="2 3" key="1">
    <citation type="journal article" date="2016" name="Nat. Commun.">
        <title>Thousands of microbial genomes shed light on interconnected biogeochemical processes in an aquifer system.</title>
        <authorList>
            <person name="Anantharaman K."/>
            <person name="Brown C.T."/>
            <person name="Hug L.A."/>
            <person name="Sharon I."/>
            <person name="Castelle C.J."/>
            <person name="Probst A.J."/>
            <person name="Thomas B.C."/>
            <person name="Singh A."/>
            <person name="Wilkins M.J."/>
            <person name="Karaoz U."/>
            <person name="Brodie E.L."/>
            <person name="Williams K.H."/>
            <person name="Hubbard S.S."/>
            <person name="Banfield J.F."/>
        </authorList>
    </citation>
    <scope>NUCLEOTIDE SEQUENCE [LARGE SCALE GENOMIC DNA]</scope>
</reference>
<gene>
    <name evidence="2" type="ORF">A2Z22_01360</name>
</gene>
<evidence type="ECO:0000313" key="2">
    <source>
        <dbReference type="EMBL" id="OGM11852.1"/>
    </source>
</evidence>
<name>A0A1F7XA05_9BACT</name>
<dbReference type="InterPro" id="IPR022742">
    <property type="entry name" value="Hydrolase_4"/>
</dbReference>
<proteinExistence type="predicted"/>
<dbReference type="InterPro" id="IPR029058">
    <property type="entry name" value="AB_hydrolase_fold"/>
</dbReference>
<dbReference type="AlphaFoldDB" id="A0A1F7XA05"/>
<protein>
    <recommendedName>
        <fullName evidence="1">Serine aminopeptidase S33 domain-containing protein</fullName>
    </recommendedName>
</protein>
<dbReference type="SUPFAM" id="SSF53474">
    <property type="entry name" value="alpha/beta-Hydrolases"/>
    <property type="match status" value="1"/>
</dbReference>
<dbReference type="Gene3D" id="3.40.50.1820">
    <property type="entry name" value="alpha/beta hydrolase"/>
    <property type="match status" value="1"/>
</dbReference>
<feature type="domain" description="Serine aminopeptidase S33" evidence="1">
    <location>
        <begin position="31"/>
        <end position="153"/>
    </location>
</feature>
<sequence length="230" mass="25982">MEVSFQTKDNVTIFADYYTPQEFLQGQLKGIILIHMMPETKSSFKDFAEKLTDENFFALAIDLRGHGKSTDYEGIKLDYSFFTDTEHQKSILDIRAGVDFFKKKIIQTYAVISASIGANLALWYQSSNTDVAKTVLLSPGYNYRGIKIQPLLLQLEESQGIYFIGGSTDNKTAALDSGQNAGQIVQVLYNETRVRNKKMEILSTDAHGTELFKFDSTLMDRVIVWLGNEN</sequence>
<dbReference type="EMBL" id="MGFS01000008">
    <property type="protein sequence ID" value="OGM11852.1"/>
    <property type="molecule type" value="Genomic_DNA"/>
</dbReference>
<dbReference type="Pfam" id="PF12146">
    <property type="entry name" value="Hydrolase_4"/>
    <property type="match status" value="1"/>
</dbReference>
<evidence type="ECO:0000259" key="1">
    <source>
        <dbReference type="Pfam" id="PF12146"/>
    </source>
</evidence>
<organism evidence="2 3">
    <name type="scientific">Candidatus Woesebacteria bacterium RBG_16_34_12</name>
    <dbReference type="NCBI Taxonomy" id="1802480"/>
    <lineage>
        <taxon>Bacteria</taxon>
        <taxon>Candidatus Woeseibacteriota</taxon>
    </lineage>
</organism>